<organism evidence="3 4">
    <name type="scientific">Shewanella salipaludis</name>
    <dbReference type="NCBI Taxonomy" id="2723052"/>
    <lineage>
        <taxon>Bacteria</taxon>
        <taxon>Pseudomonadati</taxon>
        <taxon>Pseudomonadota</taxon>
        <taxon>Gammaproteobacteria</taxon>
        <taxon>Alteromonadales</taxon>
        <taxon>Shewanellaceae</taxon>
        <taxon>Shewanella</taxon>
    </lineage>
</organism>
<dbReference type="InterPro" id="IPR050194">
    <property type="entry name" value="Glycosyltransferase_grp1"/>
</dbReference>
<comment type="caution">
    <text evidence="3">The sequence shown here is derived from an EMBL/GenBank/DDBJ whole genome shotgun (WGS) entry which is preliminary data.</text>
</comment>
<name>A0A972FSH2_9GAMM</name>
<keyword evidence="1" id="KW-1133">Transmembrane helix</keyword>
<dbReference type="RefSeq" id="WP_169564071.1">
    <property type="nucleotide sequence ID" value="NZ_JAAXYH010000005.1"/>
</dbReference>
<evidence type="ECO:0000313" key="3">
    <source>
        <dbReference type="EMBL" id="NMH65365.1"/>
    </source>
</evidence>
<feature type="domain" description="Glycosyl transferase family 1" evidence="2">
    <location>
        <begin position="182"/>
        <end position="336"/>
    </location>
</feature>
<evidence type="ECO:0000256" key="1">
    <source>
        <dbReference type="SAM" id="Phobius"/>
    </source>
</evidence>
<dbReference type="PANTHER" id="PTHR45947">
    <property type="entry name" value="SULFOQUINOVOSYL TRANSFERASE SQD2"/>
    <property type="match status" value="1"/>
</dbReference>
<keyword evidence="4" id="KW-1185">Reference proteome</keyword>
<accession>A0A972FSH2</accession>
<dbReference type="AlphaFoldDB" id="A0A972FSH2"/>
<dbReference type="SUPFAM" id="SSF53756">
    <property type="entry name" value="UDP-Glycosyltransferase/glycogen phosphorylase"/>
    <property type="match status" value="1"/>
</dbReference>
<keyword evidence="1" id="KW-0472">Membrane</keyword>
<proteinExistence type="predicted"/>
<dbReference type="InterPro" id="IPR001296">
    <property type="entry name" value="Glyco_trans_1"/>
</dbReference>
<dbReference type="Pfam" id="PF00534">
    <property type="entry name" value="Glycos_transf_1"/>
    <property type="match status" value="1"/>
</dbReference>
<dbReference type="PANTHER" id="PTHR45947:SF3">
    <property type="entry name" value="SULFOQUINOVOSYL TRANSFERASE SQD2"/>
    <property type="match status" value="1"/>
</dbReference>
<dbReference type="GO" id="GO:0016757">
    <property type="term" value="F:glycosyltransferase activity"/>
    <property type="evidence" value="ECO:0007669"/>
    <property type="project" value="InterPro"/>
</dbReference>
<feature type="transmembrane region" description="Helical" evidence="1">
    <location>
        <begin position="84"/>
        <end position="103"/>
    </location>
</feature>
<dbReference type="EMBL" id="JAAXYH010000005">
    <property type="protein sequence ID" value="NMH65365.1"/>
    <property type="molecule type" value="Genomic_DNA"/>
</dbReference>
<dbReference type="Gene3D" id="3.40.50.2000">
    <property type="entry name" value="Glycogen Phosphorylase B"/>
    <property type="match status" value="2"/>
</dbReference>
<gene>
    <name evidence="3" type="ORF">HC757_09295</name>
</gene>
<evidence type="ECO:0000313" key="4">
    <source>
        <dbReference type="Proteomes" id="UP000737113"/>
    </source>
</evidence>
<keyword evidence="1" id="KW-0812">Transmembrane</keyword>
<sequence>MATVFITNIPAPYREQVHEITSEKLDGNYHVIYCSSIEKNRKWKFEFGNYTKTFLTCKVINFRGRTIYLASDIRRVLNTVNPEVVIIGGFSLPMIIAYVWAIFKNRKVISFSDANMESEKNLNVIHKLVRKFFYGKSHAFIGASQKTLKLFRRYGARKEQLFQSHLCANNVMYSGVSEAYRDRDFDIILCGQMIKGKMFDFSLDVISLLQKTHANIKIKLLGSGPLQSQIIKRLEQMQVSYDYPGFVEQNLLPQHYATAKIFFFPSTRDAWGVVANEACAAGTPVFTCPVVGAADELVLDGHNGYILEANAQTWADNANRLLENAELWENLSANAIRSVTPYTYYNAALGIIDASRYVRGIDEN</sequence>
<evidence type="ECO:0000259" key="2">
    <source>
        <dbReference type="Pfam" id="PF00534"/>
    </source>
</evidence>
<reference evidence="3" key="1">
    <citation type="submission" date="2020-04" db="EMBL/GenBank/DDBJ databases">
        <title>Description of Shewanella salipaludis sp. nov., isolated from a salt marsh.</title>
        <authorList>
            <person name="Park S."/>
            <person name="Yoon J.-H."/>
        </authorList>
    </citation>
    <scope>NUCLEOTIDE SEQUENCE</scope>
    <source>
        <strain evidence="3">SHSM-M6</strain>
    </source>
</reference>
<dbReference type="Proteomes" id="UP000737113">
    <property type="component" value="Unassembled WGS sequence"/>
</dbReference>
<protein>
    <submittedName>
        <fullName evidence="3">Glycosyltransferase family 4 protein</fullName>
    </submittedName>
</protein>
<dbReference type="CDD" id="cd03801">
    <property type="entry name" value="GT4_PimA-like"/>
    <property type="match status" value="1"/>
</dbReference>